<dbReference type="Pfam" id="PF20150">
    <property type="entry name" value="2EXR"/>
    <property type="match status" value="1"/>
</dbReference>
<dbReference type="OrthoDB" id="3473305at2759"/>
<dbReference type="Proteomes" id="UP001152300">
    <property type="component" value="Unassembled WGS sequence"/>
</dbReference>
<dbReference type="PANTHER" id="PTHR35910:SF6">
    <property type="entry name" value="2EXR DOMAIN-CONTAINING PROTEIN"/>
    <property type="match status" value="1"/>
</dbReference>
<evidence type="ECO:0000313" key="2">
    <source>
        <dbReference type="EMBL" id="KAJ8069103.1"/>
    </source>
</evidence>
<feature type="domain" description="2EXR" evidence="1">
    <location>
        <begin position="39"/>
        <end position="120"/>
    </location>
</feature>
<proteinExistence type="predicted"/>
<name>A0A9X0AXQ5_9HELO</name>
<sequence length="347" mass="40724">MASSINMTSPNNEALFDNTRSNAIVPRVLPEKKELRIKEFPAEIRNMIWGMTIKQRLVEIRFTRNEGIQNCNTHDFIADIPAILHLCHESRDFALKYYELAFFHPGAVAPVYFNFELDILYPRASATKEQLEFLRDNMNSHDTSRVRHLAMYNEHLERTQSLSTWNAFPHAFPHIEKLMVLFKSFVNPKTIDAEAVPACKDSMVREPSRVDRVDTMTGRKSPAWIKYDREILKENLRAYLQPPWHSCQRKTQKGQSRRTHLVSGNFMRKDWRHTYHWAIDKALSYRAKLKKVAKGIVNEDGGRFIWRNPRLEVWGLCEHGLEFEEAPGLAYKGKFFRRFDDQGNKIK</sequence>
<keyword evidence="3" id="KW-1185">Reference proteome</keyword>
<comment type="caution">
    <text evidence="2">The sequence shown here is derived from an EMBL/GenBank/DDBJ whole genome shotgun (WGS) entry which is preliminary data.</text>
</comment>
<protein>
    <recommendedName>
        <fullName evidence="1">2EXR domain-containing protein</fullName>
    </recommendedName>
</protein>
<evidence type="ECO:0000313" key="3">
    <source>
        <dbReference type="Proteomes" id="UP001152300"/>
    </source>
</evidence>
<evidence type="ECO:0000259" key="1">
    <source>
        <dbReference type="Pfam" id="PF20150"/>
    </source>
</evidence>
<dbReference type="PANTHER" id="PTHR35910">
    <property type="entry name" value="2EXR DOMAIN-CONTAINING PROTEIN"/>
    <property type="match status" value="1"/>
</dbReference>
<reference evidence="2" key="1">
    <citation type="submission" date="2022-11" db="EMBL/GenBank/DDBJ databases">
        <title>Genome Resource of Sclerotinia nivalis Strain SnTB1, a Plant Pathogen Isolated from American Ginseng.</title>
        <authorList>
            <person name="Fan S."/>
        </authorList>
    </citation>
    <scope>NUCLEOTIDE SEQUENCE</scope>
    <source>
        <strain evidence="2">SnTB1</strain>
    </source>
</reference>
<dbReference type="InterPro" id="IPR045518">
    <property type="entry name" value="2EXR"/>
</dbReference>
<organism evidence="2 3">
    <name type="scientific">Sclerotinia nivalis</name>
    <dbReference type="NCBI Taxonomy" id="352851"/>
    <lineage>
        <taxon>Eukaryota</taxon>
        <taxon>Fungi</taxon>
        <taxon>Dikarya</taxon>
        <taxon>Ascomycota</taxon>
        <taxon>Pezizomycotina</taxon>
        <taxon>Leotiomycetes</taxon>
        <taxon>Helotiales</taxon>
        <taxon>Sclerotiniaceae</taxon>
        <taxon>Sclerotinia</taxon>
    </lineage>
</organism>
<gene>
    <name evidence="2" type="ORF">OCU04_002776</name>
</gene>
<dbReference type="AlphaFoldDB" id="A0A9X0AXQ5"/>
<accession>A0A9X0AXQ5</accession>
<dbReference type="EMBL" id="JAPEIS010000002">
    <property type="protein sequence ID" value="KAJ8069103.1"/>
    <property type="molecule type" value="Genomic_DNA"/>
</dbReference>